<evidence type="ECO:0000313" key="2">
    <source>
        <dbReference type="EMBL" id="MBE7369027.1"/>
    </source>
</evidence>
<keyword evidence="3" id="KW-1185">Reference proteome</keyword>
<reference evidence="2 3" key="1">
    <citation type="submission" date="2020-10" db="EMBL/GenBank/DDBJ databases">
        <title>Ramlibacter sp. HM2 16S ribosomal RNA gene Genome sequencing and assembly.</title>
        <authorList>
            <person name="Kang M."/>
        </authorList>
    </citation>
    <scope>NUCLEOTIDE SEQUENCE [LARGE SCALE GENOMIC DNA]</scope>
    <source>
        <strain evidence="2 3">HM2</strain>
    </source>
</reference>
<accession>A0ABR9S685</accession>
<dbReference type="Gene3D" id="3.10.129.10">
    <property type="entry name" value="Hotdog Thioesterase"/>
    <property type="match status" value="1"/>
</dbReference>
<gene>
    <name evidence="2" type="ORF">IM787_15800</name>
</gene>
<dbReference type="InterPro" id="IPR029069">
    <property type="entry name" value="HotDog_dom_sf"/>
</dbReference>
<evidence type="ECO:0000259" key="1">
    <source>
        <dbReference type="Pfam" id="PF01575"/>
    </source>
</evidence>
<organism evidence="2 3">
    <name type="scientific">Ramlibacter pallidus</name>
    <dbReference type="NCBI Taxonomy" id="2780087"/>
    <lineage>
        <taxon>Bacteria</taxon>
        <taxon>Pseudomonadati</taxon>
        <taxon>Pseudomonadota</taxon>
        <taxon>Betaproteobacteria</taxon>
        <taxon>Burkholderiales</taxon>
        <taxon>Comamonadaceae</taxon>
        <taxon>Ramlibacter</taxon>
    </lineage>
</organism>
<dbReference type="CDD" id="cd03454">
    <property type="entry name" value="YdeM"/>
    <property type="match status" value="1"/>
</dbReference>
<name>A0ABR9S685_9BURK</name>
<dbReference type="Pfam" id="PF01575">
    <property type="entry name" value="MaoC_dehydratas"/>
    <property type="match status" value="1"/>
</dbReference>
<proteinExistence type="predicted"/>
<sequence>MTARFFEDFRIGESWESAPATVTAEEIVAFGRGFDPQPMHTDAERAAAGPFGGLVASGWHVAALSMRLFVEAGGYGDTPMVGLGIDELRWKAPVRAGDTLIVQREVAELRRSDSDPLKGIVRTRVTVRNQHGAVVMSLVSAGRVPARAAPAGEGA</sequence>
<comment type="caution">
    <text evidence="2">The sequence shown here is derived from an EMBL/GenBank/DDBJ whole genome shotgun (WGS) entry which is preliminary data.</text>
</comment>
<dbReference type="EMBL" id="JADDIV010000004">
    <property type="protein sequence ID" value="MBE7369027.1"/>
    <property type="molecule type" value="Genomic_DNA"/>
</dbReference>
<dbReference type="Proteomes" id="UP000806285">
    <property type="component" value="Unassembled WGS sequence"/>
</dbReference>
<feature type="domain" description="MaoC-like" evidence="1">
    <location>
        <begin position="11"/>
        <end position="127"/>
    </location>
</feature>
<dbReference type="InterPro" id="IPR052342">
    <property type="entry name" value="MCH/BMMD"/>
</dbReference>
<dbReference type="PANTHER" id="PTHR43664:SF1">
    <property type="entry name" value="BETA-METHYLMALYL-COA DEHYDRATASE"/>
    <property type="match status" value="1"/>
</dbReference>
<dbReference type="RefSeq" id="WP_193677636.1">
    <property type="nucleotide sequence ID" value="NZ_JADDIV010000004.1"/>
</dbReference>
<dbReference type="PANTHER" id="PTHR43664">
    <property type="entry name" value="MONOAMINE OXIDASE-RELATED"/>
    <property type="match status" value="1"/>
</dbReference>
<protein>
    <submittedName>
        <fullName evidence="2">MaoC family dehydratase</fullName>
    </submittedName>
</protein>
<dbReference type="SUPFAM" id="SSF54637">
    <property type="entry name" value="Thioesterase/thiol ester dehydrase-isomerase"/>
    <property type="match status" value="1"/>
</dbReference>
<dbReference type="InterPro" id="IPR002539">
    <property type="entry name" value="MaoC-like_dom"/>
</dbReference>
<evidence type="ECO:0000313" key="3">
    <source>
        <dbReference type="Proteomes" id="UP000806285"/>
    </source>
</evidence>